<dbReference type="EMBL" id="DUJO01000057">
    <property type="protein sequence ID" value="HII75273.1"/>
    <property type="molecule type" value="Genomic_DNA"/>
</dbReference>
<comment type="caution">
    <text evidence="1">The sequence shown here is derived from an EMBL/GenBank/DDBJ whole genome shotgun (WGS) entry which is preliminary data.</text>
</comment>
<proteinExistence type="predicted"/>
<organism evidence="1 2">
    <name type="scientific">Sulfurisphaera tokodaii</name>
    <dbReference type="NCBI Taxonomy" id="111955"/>
    <lineage>
        <taxon>Archaea</taxon>
        <taxon>Thermoproteota</taxon>
        <taxon>Thermoprotei</taxon>
        <taxon>Sulfolobales</taxon>
        <taxon>Sulfolobaceae</taxon>
        <taxon>Sulfurisphaera</taxon>
    </lineage>
</organism>
<dbReference type="AlphaFoldDB" id="A0A832WFX5"/>
<reference evidence="1" key="1">
    <citation type="journal article" date="2020" name="bioRxiv">
        <title>A rank-normalized archaeal taxonomy based on genome phylogeny resolves widespread incomplete and uneven classifications.</title>
        <authorList>
            <person name="Rinke C."/>
            <person name="Chuvochina M."/>
            <person name="Mussig A.J."/>
            <person name="Chaumeil P.-A."/>
            <person name="Waite D.W."/>
            <person name="Whitman W.B."/>
            <person name="Parks D.H."/>
            <person name="Hugenholtz P."/>
        </authorList>
    </citation>
    <scope>NUCLEOTIDE SEQUENCE</scope>
    <source>
        <strain evidence="1">UBA8838</strain>
    </source>
</reference>
<evidence type="ECO:0000313" key="2">
    <source>
        <dbReference type="Proteomes" id="UP000646844"/>
    </source>
</evidence>
<accession>A0A832WFX5</accession>
<protein>
    <submittedName>
        <fullName evidence="1">Uncharacterized protein</fullName>
    </submittedName>
</protein>
<dbReference type="Proteomes" id="UP000646844">
    <property type="component" value="Unassembled WGS sequence"/>
</dbReference>
<evidence type="ECO:0000313" key="1">
    <source>
        <dbReference type="EMBL" id="HII75273.1"/>
    </source>
</evidence>
<dbReference type="RefSeq" id="WP_052846844.1">
    <property type="nucleotide sequence ID" value="NZ_BAABQO010000009.1"/>
</dbReference>
<sequence length="85" mass="9945">MKLKYFWDAKRDWSLTASFFTLNEVNGIESMTDETHNLALFSLLMKWNIPILLKALKSFYFNSKGSILLTVIPLPLNLSLQSYRR</sequence>
<dbReference type="GeneID" id="25400439"/>
<gene>
    <name evidence="1" type="ORF">HA332_13135</name>
</gene>
<name>A0A832WFX5_9CREN</name>